<name>A0ACC5ZMZ4_9TELE</name>
<accession>A0ACC5ZMZ4</accession>
<comment type="caution">
    <text evidence="1">The sequence shown here is derived from an EMBL/GenBank/DDBJ whole genome shotgun (WGS) entry which is preliminary data.</text>
</comment>
<reference evidence="1" key="1">
    <citation type="submission" date="2020-02" db="EMBL/GenBank/DDBJ databases">
        <title>Genome sequencing of the panga catfish, Pangasius djambal.</title>
        <authorList>
            <person name="Wen M."/>
            <person name="Zahm M."/>
            <person name="Roques C."/>
            <person name="Cabau C."/>
            <person name="Klopp C."/>
            <person name="Donnadieu C."/>
            <person name="Jouanno E."/>
            <person name="Avarre J.-C."/>
            <person name="Campet M."/>
            <person name="Ha T."/>
            <person name="Dugue R."/>
            <person name="Lampietro C."/>
            <person name="Louis A."/>
            <person name="Herpin A."/>
            <person name="Echchiki A."/>
            <person name="Berthelot C."/>
            <person name="Parey E."/>
            <person name="Roest-Crollius H."/>
            <person name="Braasch I."/>
            <person name="Postlethwait J.H."/>
            <person name="Bobe J."/>
            <person name="Montfort J."/>
            <person name="Bouchez O."/>
            <person name="Begum T."/>
            <person name="Schartl M."/>
            <person name="Gustiano R."/>
            <person name="Guiguen Y."/>
        </authorList>
    </citation>
    <scope>NUCLEOTIDE SEQUENCE</scope>
    <source>
        <strain evidence="1">Pdj_M5554</strain>
    </source>
</reference>
<gene>
    <name evidence="1" type="ORF">PDJAM_G00175470</name>
</gene>
<dbReference type="Proteomes" id="UP000830395">
    <property type="component" value="Chromosome 29"/>
</dbReference>
<proteinExistence type="predicted"/>
<sequence>MSVRTSARAPGADECEKMDGGGFIMDNMDPTLSELGDEFTLGDIDEMLQFVSNNSEFSDLFDDPMQNGQAHPVQSANPITMTTTTSAPPVVATPTTYAPVQSIAVSQQSRTTPLLQPRPQTHIQVTASSVPMQTQTIASFPMQAQTLQTQTHTVMITPTATQQRFIQNPVICHQNPNAAFQVLQPQVPSIVTSPQVQPMAIQHQRVLTPAAQTIQTISAAPTAVHTVTPQVQQVPVLVHQPQILKTDSLVFTTMQNPTGITTLTTPIQTAVQVPTLVGSNILTTVPVMMGGGDKVPIKQLPSGPAQCTNVTRAGPEQNTAAAMGMGGVVKEGERRTTHNIIEKRYRSSINDKILELRDLVMGNDTKMHKSGVLRKAIDYIKYLQQVNQKLRQENLALKMASQKHKSVCVVDEVSVMTPPPSDSGSASPQFSIDSEPNSPLLEPLKSEPASPPSAVGVMDRSRVLLCALTFLCVSLNPLPSLIGSDQYSASSWPGGESFIPSRSIMGLPAQTQSFGAWLWCVLVWVLSGVGVVWGCVRILYLWEPVTPLHSPTSVMFWRHRKQADLQLQRGDYSAAVSSLETCLSVLSRALPSTTFDLACSLSWNLIRYCLRRPTPLGWLVRLIGGKHEGEESQISSRDAALVYHQLGRLQLTGKLSERSGMWGVCVCLNAVNLSESARGKMAPTEHAQIYITTAISLRKTTLGKQLSFLPAYILSCAESLFSDSKPPDSLRWLFTPLARQFFLSCDWSVKAENCDGVFSSEREQVDPIAQLHRRFCEKLLERAIHTLIQPHSDTESVKHKDESGEFSGVMEFLQLLNSCTDDSASPTPPFPALANQNSASVSDPVCRWWALVLKAAVHWLQRDDAAVRSLLAEAERMPRSLHSLDHPLLKAVLALCKAVQMSVCPQKGEGTLGCLTHCNRASAYLHNSITHTPTHTWLHKGAELLVCDLLLTLRTSLWQRGGGANGESSPAPSPQLAGFQRDLSSLRKLGQGYAQAQHKVFLHETTVRLMAGASPTRTHQLLEHSLRRRTHSYKDGVCVPGERERAHAIMLVCRHLPLSLHRTHLLAHAKHTLQRVGDIHTLHAIAAS</sequence>
<organism evidence="1 2">
    <name type="scientific">Pangasius djambal</name>
    <dbReference type="NCBI Taxonomy" id="1691987"/>
    <lineage>
        <taxon>Eukaryota</taxon>
        <taxon>Metazoa</taxon>
        <taxon>Chordata</taxon>
        <taxon>Craniata</taxon>
        <taxon>Vertebrata</taxon>
        <taxon>Euteleostomi</taxon>
        <taxon>Actinopterygii</taxon>
        <taxon>Neopterygii</taxon>
        <taxon>Teleostei</taxon>
        <taxon>Ostariophysi</taxon>
        <taxon>Siluriformes</taxon>
        <taxon>Pangasiidae</taxon>
        <taxon>Pangasius</taxon>
    </lineage>
</organism>
<keyword evidence="2" id="KW-1185">Reference proteome</keyword>
<evidence type="ECO:0000313" key="1">
    <source>
        <dbReference type="EMBL" id="MCJ8749359.1"/>
    </source>
</evidence>
<protein>
    <submittedName>
        <fullName evidence="1">Uncharacterized protein</fullName>
    </submittedName>
</protein>
<dbReference type="EMBL" id="CM041003">
    <property type="protein sequence ID" value="MCJ8749359.1"/>
    <property type="molecule type" value="Genomic_DNA"/>
</dbReference>
<evidence type="ECO:0000313" key="2">
    <source>
        <dbReference type="Proteomes" id="UP000830395"/>
    </source>
</evidence>